<dbReference type="AlphaFoldDB" id="A0AAV0BCA4"/>
<evidence type="ECO:0000313" key="2">
    <source>
        <dbReference type="Proteomes" id="UP001153365"/>
    </source>
</evidence>
<proteinExistence type="predicted"/>
<keyword evidence="2" id="KW-1185">Reference proteome</keyword>
<dbReference type="EMBL" id="CALTRL010004292">
    <property type="protein sequence ID" value="CAH7682808.1"/>
    <property type="molecule type" value="Genomic_DNA"/>
</dbReference>
<evidence type="ECO:0000313" key="1">
    <source>
        <dbReference type="EMBL" id="CAH7682808.1"/>
    </source>
</evidence>
<evidence type="ECO:0008006" key="3">
    <source>
        <dbReference type="Google" id="ProtNLM"/>
    </source>
</evidence>
<comment type="caution">
    <text evidence="1">The sequence shown here is derived from an EMBL/GenBank/DDBJ whole genome shotgun (WGS) entry which is preliminary data.</text>
</comment>
<reference evidence="1" key="1">
    <citation type="submission" date="2022-06" db="EMBL/GenBank/DDBJ databases">
        <authorList>
            <consortium name="SYNGENTA / RWTH Aachen University"/>
        </authorList>
    </citation>
    <scope>NUCLEOTIDE SEQUENCE</scope>
</reference>
<organism evidence="1 2">
    <name type="scientific">Phakopsora pachyrhizi</name>
    <name type="common">Asian soybean rust disease fungus</name>
    <dbReference type="NCBI Taxonomy" id="170000"/>
    <lineage>
        <taxon>Eukaryota</taxon>
        <taxon>Fungi</taxon>
        <taxon>Dikarya</taxon>
        <taxon>Basidiomycota</taxon>
        <taxon>Pucciniomycotina</taxon>
        <taxon>Pucciniomycetes</taxon>
        <taxon>Pucciniales</taxon>
        <taxon>Phakopsoraceae</taxon>
        <taxon>Phakopsora</taxon>
    </lineage>
</organism>
<gene>
    <name evidence="1" type="ORF">PPACK8108_LOCUS15920</name>
</gene>
<sequence length="78" mass="8288">MIFGLFKKGRARLCLGLGRAALAGFVWITGSWKAEKGPGGGVSSGLGVGWGRATGSRLVGRARFRQGRPLVWPTFKGR</sequence>
<name>A0AAV0BCA4_PHAPC</name>
<accession>A0AAV0BCA4</accession>
<dbReference type="Proteomes" id="UP001153365">
    <property type="component" value="Unassembled WGS sequence"/>
</dbReference>
<protein>
    <recommendedName>
        <fullName evidence="3">Secreted protein</fullName>
    </recommendedName>
</protein>